<sequence length="415" mass="45827">MSNASTSTSGSMATILDAFPVNAAEGITTKEDLRNHLIQAAAVETQTIPMYLYALYSIAGQGHSRWAAGTGARRLIRSIVVEEMLHLCLVRNILVALGFGDQVRFYDEDFVPDFPEYMLHRHPALLLRLSRCDRRLIRDVFMEFERPDAPPAEGTPPKGQYATIGRFYKSIDTGLKRLDAAEPQSLWAGNKPELQYVAAYWNNDGGGEPMLVKDLATAQQALKMIVDQGEGADPAKPSVPVDVLYPVPGIDELPHFHKFQRIAEGIEPIGPTWKVPTDPKSFQFGDDAAATSISNLFNAAYCYVLHLIDVLYQTPSTDVVPGKNSLRYGYERLFMSAMQGVLANTAEIMVATPARAGEMAKRKLQMAPTFEYYPSLPASGKKQHLIDLCDKAIAHFPQLGGDNSVRWLLGKLPDV</sequence>
<keyword evidence="3" id="KW-1185">Reference proteome</keyword>
<reference evidence="3" key="1">
    <citation type="journal article" date="2019" name="Int. J. Syst. Evol. Microbiol.">
        <title>The Global Catalogue of Microorganisms (GCM) 10K type strain sequencing project: providing services to taxonomists for standard genome sequencing and annotation.</title>
        <authorList>
            <consortium name="The Broad Institute Genomics Platform"/>
            <consortium name="The Broad Institute Genome Sequencing Center for Infectious Disease"/>
            <person name="Wu L."/>
            <person name="Ma J."/>
        </authorList>
    </citation>
    <scope>NUCLEOTIDE SEQUENCE [LARGE SCALE GENOMIC DNA]</scope>
    <source>
        <strain evidence="3">JCM 6833</strain>
    </source>
</reference>
<proteinExistence type="predicted"/>
<dbReference type="InterPro" id="IPR012347">
    <property type="entry name" value="Ferritin-like"/>
</dbReference>
<name>A0ABP6D6C3_9ACTN</name>
<accession>A0ABP6D6C3</accession>
<dbReference type="EMBL" id="BAAATD010000016">
    <property type="protein sequence ID" value="GAA2631632.1"/>
    <property type="molecule type" value="Genomic_DNA"/>
</dbReference>
<dbReference type="Proteomes" id="UP001501509">
    <property type="component" value="Unassembled WGS sequence"/>
</dbReference>
<comment type="caution">
    <text evidence="2">The sequence shown here is derived from an EMBL/GenBank/DDBJ whole genome shotgun (WGS) entry which is preliminary data.</text>
</comment>
<dbReference type="Gene3D" id="1.20.1260.10">
    <property type="match status" value="1"/>
</dbReference>
<dbReference type="Pfam" id="PF12902">
    <property type="entry name" value="Ferritin-like"/>
    <property type="match status" value="1"/>
</dbReference>
<organism evidence="2 3">
    <name type="scientific">Actinomadura fulvescens</name>
    <dbReference type="NCBI Taxonomy" id="46160"/>
    <lineage>
        <taxon>Bacteria</taxon>
        <taxon>Bacillati</taxon>
        <taxon>Actinomycetota</taxon>
        <taxon>Actinomycetes</taxon>
        <taxon>Streptosporangiales</taxon>
        <taxon>Thermomonosporaceae</taxon>
        <taxon>Actinomadura</taxon>
    </lineage>
</organism>
<dbReference type="InterPro" id="IPR026820">
    <property type="entry name" value="VioB/RebD_dom"/>
</dbReference>
<dbReference type="PANTHER" id="PTHR34400:SF4">
    <property type="entry name" value="MEMBRANE PROTEIN"/>
    <property type="match status" value="1"/>
</dbReference>
<evidence type="ECO:0000259" key="1">
    <source>
        <dbReference type="Pfam" id="PF12902"/>
    </source>
</evidence>
<evidence type="ECO:0000313" key="2">
    <source>
        <dbReference type="EMBL" id="GAA2631632.1"/>
    </source>
</evidence>
<gene>
    <name evidence="2" type="ORF">GCM10010411_82220</name>
</gene>
<protein>
    <recommendedName>
        <fullName evidence="1">Iminophenyl-pyruvate dimer synthase domain-containing protein</fullName>
    </recommendedName>
</protein>
<dbReference type="PANTHER" id="PTHR34400">
    <property type="match status" value="1"/>
</dbReference>
<dbReference type="RefSeq" id="WP_344547927.1">
    <property type="nucleotide sequence ID" value="NZ_BAAATD010000016.1"/>
</dbReference>
<feature type="domain" description="Iminophenyl-pyruvate dimer synthase" evidence="1">
    <location>
        <begin position="37"/>
        <end position="263"/>
    </location>
</feature>
<evidence type="ECO:0000313" key="3">
    <source>
        <dbReference type="Proteomes" id="UP001501509"/>
    </source>
</evidence>